<dbReference type="InterPro" id="IPR013809">
    <property type="entry name" value="ENTH"/>
</dbReference>
<evidence type="ECO:0000256" key="2">
    <source>
        <dbReference type="ARBA" id="ARBA00010135"/>
    </source>
</evidence>
<evidence type="ECO:0000256" key="5">
    <source>
        <dbReference type="ARBA" id="ARBA00023054"/>
    </source>
</evidence>
<dbReference type="InterPro" id="IPR035964">
    <property type="entry name" value="I/LWEQ_dom_sf"/>
</dbReference>
<dbReference type="OrthoDB" id="8178130at2759"/>
<dbReference type="KEGG" id="bspl:114866917"/>
<dbReference type="Gene3D" id="1.25.40.90">
    <property type="match status" value="1"/>
</dbReference>
<evidence type="ECO:0000256" key="1">
    <source>
        <dbReference type="ARBA" id="ARBA00004496"/>
    </source>
</evidence>
<dbReference type="GO" id="GO:0006897">
    <property type="term" value="P:endocytosis"/>
    <property type="evidence" value="ECO:0007669"/>
    <property type="project" value="UniProtKB-KW"/>
</dbReference>
<dbReference type="Pfam" id="PF16515">
    <property type="entry name" value="HIP1_clath_bdg"/>
    <property type="match status" value="2"/>
</dbReference>
<feature type="region of interest" description="Disordered" evidence="8">
    <location>
        <begin position="1103"/>
        <end position="1320"/>
    </location>
</feature>
<dbReference type="InParanoid" id="A0A6P7P446"/>
<gene>
    <name evidence="12" type="primary">LOC114866917</name>
</gene>
<comment type="similarity">
    <text evidence="2">Belongs to the SLA2 family.</text>
</comment>
<comment type="subcellular location">
    <subcellularLocation>
        <location evidence="1">Cytoplasm</location>
    </subcellularLocation>
</comment>
<dbReference type="FunFam" id="1.25.40.90:FF:000012">
    <property type="entry name" value="Huntingtin interacting protein 1-related"/>
    <property type="match status" value="1"/>
</dbReference>
<keyword evidence="6" id="KW-0009">Actin-binding</keyword>
<dbReference type="Pfam" id="PF01608">
    <property type="entry name" value="I_LWEQ"/>
    <property type="match status" value="1"/>
</dbReference>
<keyword evidence="4" id="KW-0254">Endocytosis</keyword>
<sequence>MSKTKNKTENKTEKALAAEKEQFGKQQLHNISKTLTSAETPPKEKYVRNIILGSHKEGGASTFWSYTLNLPLSSNSLISWKFCYLLHKLLRDGHRNAVADSHRHCRNVKDMGVLWGNLHDRYGHIVALSAKFLCLKMEFHKKHKVIPGNLEASDETLEREAGSDTAKVLDMTQELLDYMEAGLKMAETVLRQLDANGAKPSSPAGQCRLTPLIPLVPDCSFLYHFSVRLMFKLHSRISPDTLLGHRERFRDLFMSLTQFFDRAREMEFFKSVIQIPDLPDAPPNFLRAAALAEYKKPVVVMPSEERQEEEDEPQLELREQQQAPQFYAFNQMGAPDVSLEHREADESLKRELEVLKPELQLFKSEAQRCVTELKAQVNHLEAEVEEQRTHKQMAMLENEHLRLEVEALRSANVANVGAQIGFKEADGRAQAAELRFTQLKEKHAELVTSHADLMKKSAETVRMLSSTKQDQDELLRAKRQLESELESLRREKLDTVNQQQQEAERLNRELLEHRAELALLRSSLDSKEKEGTQASSSLAALQAERDVLLRSVRDKDAELSSLRLQAQQQQSSLDLDRDRTGRELEALRAQLQQQLAINAEQKLEMDRLRRELDSTRAELARAGAVLQSKEMSGSQLSGSLAALQADRDALLRSAREQEAELSALRQQAQLHRGALEQERQRSGAELGRLHAQLQQQACREGELAQKLQEEQFCLLQCAVVEAEGIVLDAVAKLDDPVHVRCVSSPDYLINRAEIALGSIDKMQQSHAAYLGNRNDASGLLRAVTQFSHLAADTIVNGAATSHSAPSDYADCLTDTCRDCANHCLQFLMDLKHQATLQRAEPTAVRYTVQRILSLAQDLRPKGQDVLKEELGNMVDREMVATSTAIEEAVLRMDEILNQAKRETTGVKLEVNQSILGSCSDLMKAVHMLVTAATDLQKDIVEGGRGAASVTDFYAKNSRWTEGLISASKAVGWGATQLLDSADRVVGERGTYEELIACSHEIAGSTAQLVAASKVKADRNNKKLYTLQQASRHVNDMAAVVVTSSKHGQQQISDHVVMDFSGMSLIKLKKEEMEAQVKVLQLESQLEQERVRLGELRKRHYDLGDSEAVHTSTEGVESFPPPPPPTLLDSTSAPLPPSFPHAQPYPGFAQSSVTPTLMQTSSLPQPYTPASTNTSGTSYTPASNTPASIYTPGTTYTPPSTYLPASTNMPPSTYTSGTTYTPASPYTPPQTYTPSQPYIPTQPFPPSQRYVTPPSYSLSPPSSLTSSLPQSQPQSTSQPQAANQSKTESTKQGSKKHNIFSKSGNLIKNAFKRSEAGGGES</sequence>
<feature type="domain" description="ENTH" evidence="9">
    <location>
        <begin position="19"/>
        <end position="147"/>
    </location>
</feature>
<reference evidence="12" key="1">
    <citation type="submission" date="2025-08" db="UniProtKB">
        <authorList>
            <consortium name="RefSeq"/>
        </authorList>
    </citation>
    <scope>IDENTIFICATION</scope>
</reference>
<dbReference type="GO" id="GO:0043325">
    <property type="term" value="F:phosphatidylinositol-3,4-bisphosphate binding"/>
    <property type="evidence" value="ECO:0007669"/>
    <property type="project" value="TreeGrafter"/>
</dbReference>
<dbReference type="FunFam" id="1.20.5.1700:FF:000002">
    <property type="entry name" value="Huntingtin interacting protein 1"/>
    <property type="match status" value="1"/>
</dbReference>
<feature type="compositionally biased region" description="Polar residues" evidence="8">
    <location>
        <begin position="1280"/>
        <end position="1291"/>
    </location>
</feature>
<dbReference type="Gene3D" id="1.20.5.1700">
    <property type="match status" value="1"/>
</dbReference>
<dbReference type="GO" id="GO:0035615">
    <property type="term" value="F:clathrin adaptor activity"/>
    <property type="evidence" value="ECO:0007669"/>
    <property type="project" value="TreeGrafter"/>
</dbReference>
<feature type="compositionally biased region" description="Low complexity" evidence="8">
    <location>
        <begin position="1187"/>
        <end position="1238"/>
    </location>
</feature>
<feature type="compositionally biased region" description="Low complexity" evidence="8">
    <location>
        <begin position="1251"/>
        <end position="1279"/>
    </location>
</feature>
<keyword evidence="11" id="KW-1185">Reference proteome</keyword>
<dbReference type="InterPro" id="IPR032422">
    <property type="entry name" value="HIP1_clath-bd"/>
</dbReference>
<dbReference type="GO" id="GO:0030136">
    <property type="term" value="C:clathrin-coated vesicle"/>
    <property type="evidence" value="ECO:0007669"/>
    <property type="project" value="TreeGrafter"/>
</dbReference>
<evidence type="ECO:0000256" key="4">
    <source>
        <dbReference type="ARBA" id="ARBA00022583"/>
    </source>
</evidence>
<evidence type="ECO:0000313" key="12">
    <source>
        <dbReference type="RefSeq" id="XP_029024998.1"/>
    </source>
</evidence>
<dbReference type="InterPro" id="IPR030224">
    <property type="entry name" value="Sla2_fam"/>
</dbReference>
<keyword evidence="3" id="KW-0963">Cytoplasm</keyword>
<evidence type="ECO:0000256" key="7">
    <source>
        <dbReference type="SAM" id="Coils"/>
    </source>
</evidence>
<dbReference type="GO" id="GO:0048268">
    <property type="term" value="P:clathrin coat assembly"/>
    <property type="evidence" value="ECO:0007669"/>
    <property type="project" value="TreeGrafter"/>
</dbReference>
<evidence type="ECO:0000259" key="10">
    <source>
        <dbReference type="PROSITE" id="PS50945"/>
    </source>
</evidence>
<dbReference type="InterPro" id="IPR002558">
    <property type="entry name" value="ILWEQ_dom"/>
</dbReference>
<feature type="coiled-coil region" evidence="7">
    <location>
        <begin position="363"/>
        <end position="390"/>
    </location>
</feature>
<dbReference type="Gene3D" id="6.10.250.920">
    <property type="match status" value="2"/>
</dbReference>
<protein>
    <submittedName>
        <fullName evidence="12">Huntingtin-interacting protein 1-related protein-like</fullName>
    </submittedName>
</protein>
<evidence type="ECO:0000256" key="3">
    <source>
        <dbReference type="ARBA" id="ARBA00022490"/>
    </source>
</evidence>
<proteinExistence type="inferred from homology"/>
<dbReference type="SMART" id="SM00273">
    <property type="entry name" value="ENTH"/>
    <property type="match status" value="1"/>
</dbReference>
<feature type="coiled-coil region" evidence="7">
    <location>
        <begin position="1062"/>
        <end position="1098"/>
    </location>
</feature>
<dbReference type="PROSITE" id="PS50942">
    <property type="entry name" value="ENTH"/>
    <property type="match status" value="1"/>
</dbReference>
<evidence type="ECO:0000256" key="8">
    <source>
        <dbReference type="SAM" id="MobiDB-lite"/>
    </source>
</evidence>
<dbReference type="GO" id="GO:0080025">
    <property type="term" value="F:phosphatidylinositol-3,5-bisphosphate binding"/>
    <property type="evidence" value="ECO:0007669"/>
    <property type="project" value="TreeGrafter"/>
</dbReference>
<dbReference type="Gene3D" id="1.20.1410.10">
    <property type="entry name" value="I/LWEQ domain"/>
    <property type="match status" value="1"/>
</dbReference>
<dbReference type="GO" id="GO:0007015">
    <property type="term" value="P:actin filament organization"/>
    <property type="evidence" value="ECO:0007669"/>
    <property type="project" value="TreeGrafter"/>
</dbReference>
<evidence type="ECO:0000256" key="6">
    <source>
        <dbReference type="ARBA" id="ARBA00023203"/>
    </source>
</evidence>
<evidence type="ECO:0000259" key="9">
    <source>
        <dbReference type="PROSITE" id="PS50942"/>
    </source>
</evidence>
<dbReference type="Proteomes" id="UP000515150">
    <property type="component" value="Chromosome 12"/>
</dbReference>
<feature type="coiled-coil region" evidence="7">
    <location>
        <begin position="422"/>
        <end position="530"/>
    </location>
</feature>
<dbReference type="SMART" id="SM00307">
    <property type="entry name" value="ILWEQ"/>
    <property type="match status" value="1"/>
</dbReference>
<feature type="coiled-coil region" evidence="7">
    <location>
        <begin position="584"/>
        <end position="681"/>
    </location>
</feature>
<dbReference type="Pfam" id="PF07651">
    <property type="entry name" value="ANTH"/>
    <property type="match status" value="1"/>
</dbReference>
<dbReference type="PANTHER" id="PTHR10407:SF10">
    <property type="entry name" value="HUNTINGTIN-INTERACTING PROTEIN 1-RELATED PROTEIN"/>
    <property type="match status" value="1"/>
</dbReference>
<feature type="compositionally biased region" description="Polar residues" evidence="8">
    <location>
        <begin position="1148"/>
        <end position="1186"/>
    </location>
</feature>
<keyword evidence="5 7" id="KW-0175">Coiled coil</keyword>
<dbReference type="GO" id="GO:0030864">
    <property type="term" value="C:cortical actin cytoskeleton"/>
    <property type="evidence" value="ECO:0007669"/>
    <property type="project" value="TreeGrafter"/>
</dbReference>
<organism evidence="11 12">
    <name type="scientific">Betta splendens</name>
    <name type="common">Siamese fighting fish</name>
    <dbReference type="NCBI Taxonomy" id="158456"/>
    <lineage>
        <taxon>Eukaryota</taxon>
        <taxon>Metazoa</taxon>
        <taxon>Chordata</taxon>
        <taxon>Craniata</taxon>
        <taxon>Vertebrata</taxon>
        <taxon>Euteleostomi</taxon>
        <taxon>Actinopterygii</taxon>
        <taxon>Neopterygii</taxon>
        <taxon>Teleostei</taxon>
        <taxon>Neoteleostei</taxon>
        <taxon>Acanthomorphata</taxon>
        <taxon>Anabantaria</taxon>
        <taxon>Anabantiformes</taxon>
        <taxon>Anabantoidei</taxon>
        <taxon>Osphronemidae</taxon>
        <taxon>Betta</taxon>
    </lineage>
</organism>
<dbReference type="InterPro" id="IPR008942">
    <property type="entry name" value="ENTH_VHS"/>
</dbReference>
<dbReference type="SUPFAM" id="SSF109885">
    <property type="entry name" value="I/LWEQ domain"/>
    <property type="match status" value="1"/>
</dbReference>
<evidence type="ECO:0000313" key="11">
    <source>
        <dbReference type="Proteomes" id="UP000515150"/>
    </source>
</evidence>
<dbReference type="GO" id="GO:0051015">
    <property type="term" value="F:actin filament binding"/>
    <property type="evidence" value="ECO:0007669"/>
    <property type="project" value="TreeGrafter"/>
</dbReference>
<dbReference type="GeneID" id="114866917"/>
<dbReference type="PROSITE" id="PS50945">
    <property type="entry name" value="I_LWEQ"/>
    <property type="match status" value="1"/>
</dbReference>
<dbReference type="InterPro" id="IPR011417">
    <property type="entry name" value="ANTH_dom"/>
</dbReference>
<dbReference type="PANTHER" id="PTHR10407">
    <property type="entry name" value="HUNTINGTIN INTERACTING PROTEIN 1"/>
    <property type="match status" value="1"/>
</dbReference>
<dbReference type="RefSeq" id="XP_029024998.1">
    <property type="nucleotide sequence ID" value="XM_029169165.3"/>
</dbReference>
<dbReference type="GO" id="GO:0032051">
    <property type="term" value="F:clathrin light chain binding"/>
    <property type="evidence" value="ECO:0007669"/>
    <property type="project" value="TreeGrafter"/>
</dbReference>
<feature type="domain" description="I/LWEQ" evidence="10">
    <location>
        <begin position="862"/>
        <end position="1103"/>
    </location>
</feature>
<accession>A0A6P7P446</accession>
<name>A0A6P7P446_BETSP</name>
<dbReference type="SUPFAM" id="SSF48464">
    <property type="entry name" value="ENTH/VHS domain"/>
    <property type="match status" value="1"/>
</dbReference>